<accession>X1BEI1</accession>
<dbReference type="Gene3D" id="2.60.40.2030">
    <property type="match status" value="1"/>
</dbReference>
<proteinExistence type="predicted"/>
<dbReference type="SUPFAM" id="SSF141072">
    <property type="entry name" value="CalX-like"/>
    <property type="match status" value="1"/>
</dbReference>
<feature type="non-terminal residue" evidence="1">
    <location>
        <position position="1"/>
    </location>
</feature>
<dbReference type="EMBL" id="BART01016273">
    <property type="protein sequence ID" value="GAG79612.1"/>
    <property type="molecule type" value="Genomic_DNA"/>
</dbReference>
<reference evidence="1" key="1">
    <citation type="journal article" date="2014" name="Front. Microbiol.">
        <title>High frequency of phylogenetically diverse reductive dehalogenase-homologous genes in deep subseafloor sedimentary metagenomes.</title>
        <authorList>
            <person name="Kawai M."/>
            <person name="Futagami T."/>
            <person name="Toyoda A."/>
            <person name="Takaki Y."/>
            <person name="Nishi S."/>
            <person name="Hori S."/>
            <person name="Arai W."/>
            <person name="Tsubouchi T."/>
            <person name="Morono Y."/>
            <person name="Uchiyama I."/>
            <person name="Ito T."/>
            <person name="Fujiyama A."/>
            <person name="Inagaki F."/>
            <person name="Takami H."/>
        </authorList>
    </citation>
    <scope>NUCLEOTIDE SEQUENCE</scope>
    <source>
        <strain evidence="1">Expedition CK06-06</strain>
    </source>
</reference>
<dbReference type="InterPro" id="IPR038081">
    <property type="entry name" value="CalX-like_sf"/>
</dbReference>
<evidence type="ECO:0000313" key="1">
    <source>
        <dbReference type="EMBL" id="GAG79612.1"/>
    </source>
</evidence>
<feature type="non-terminal residue" evidence="1">
    <location>
        <position position="303"/>
    </location>
</feature>
<gene>
    <name evidence="1" type="ORF">S01H4_31339</name>
</gene>
<comment type="caution">
    <text evidence="1">The sequence shown here is derived from an EMBL/GenBank/DDBJ whole genome shotgun (WGS) entry which is preliminary data.</text>
</comment>
<sequence>SIEIVDDTAVENYETIELTLSNPSSNVKLTAQNQHTYTIVDNEAGLAWDGLMWYYSDDPSTALFVNASGQLEWSPEKGGQFITRLPEHDLSYTGAVVEVSYLWMTDGDHDCPDCFDCDLYCLDDDITCIAGTSDMRVGLFEADGEYITDDGFDTSSSIFSGYKGYAWRFGPNMKAGPTRWVDCTGEVHKTGNFQKKAASSSNLMTTNDGLEDYIPGFELPPGEWSLSTVRLERLSSSSVETSITLNDRTYTWTDGDDDDQPQKIDVLAVHMRNGRPYSRLVLESLWRPPPEAWDPSPVDGAVN</sequence>
<dbReference type="AlphaFoldDB" id="X1BEI1"/>
<name>X1BEI1_9ZZZZ</name>
<organism evidence="1">
    <name type="scientific">marine sediment metagenome</name>
    <dbReference type="NCBI Taxonomy" id="412755"/>
    <lineage>
        <taxon>unclassified sequences</taxon>
        <taxon>metagenomes</taxon>
        <taxon>ecological metagenomes</taxon>
    </lineage>
</organism>
<protein>
    <submittedName>
        <fullName evidence="1">Uncharacterized protein</fullName>
    </submittedName>
</protein>